<feature type="compositionally biased region" description="Acidic residues" evidence="2">
    <location>
        <begin position="359"/>
        <end position="370"/>
    </location>
</feature>
<reference evidence="4" key="1">
    <citation type="submission" date="2021-01" db="EMBL/GenBank/DDBJ databases">
        <authorList>
            <person name="Corre E."/>
            <person name="Pelletier E."/>
            <person name="Niang G."/>
            <person name="Scheremetjew M."/>
            <person name="Finn R."/>
            <person name="Kale V."/>
            <person name="Holt S."/>
            <person name="Cochrane G."/>
            <person name="Meng A."/>
            <person name="Brown T."/>
            <person name="Cohen L."/>
        </authorList>
    </citation>
    <scope>NUCLEOTIDE SEQUENCE</scope>
    <source>
        <strain evidence="4">FSP1.4</strain>
    </source>
</reference>
<evidence type="ECO:0000313" key="4">
    <source>
        <dbReference type="EMBL" id="CAE0355865.1"/>
    </source>
</evidence>
<feature type="compositionally biased region" description="Acidic residues" evidence="2">
    <location>
        <begin position="326"/>
        <end position="351"/>
    </location>
</feature>
<evidence type="ECO:0000256" key="3">
    <source>
        <dbReference type="SAM" id="Phobius"/>
    </source>
</evidence>
<dbReference type="EMBL" id="HBII01035343">
    <property type="protein sequence ID" value="CAE0355865.1"/>
    <property type="molecule type" value="Transcribed_RNA"/>
</dbReference>
<feature type="transmembrane region" description="Helical" evidence="3">
    <location>
        <begin position="177"/>
        <end position="199"/>
    </location>
</feature>
<organism evidence="4">
    <name type="scientific">Euplotes harpa</name>
    <dbReference type="NCBI Taxonomy" id="151035"/>
    <lineage>
        <taxon>Eukaryota</taxon>
        <taxon>Sar</taxon>
        <taxon>Alveolata</taxon>
        <taxon>Ciliophora</taxon>
        <taxon>Intramacronucleata</taxon>
        <taxon>Spirotrichea</taxon>
        <taxon>Hypotrichia</taxon>
        <taxon>Euplotida</taxon>
        <taxon>Euplotidae</taxon>
        <taxon>Euplotes</taxon>
    </lineage>
</organism>
<keyword evidence="1" id="KW-0175">Coiled coil</keyword>
<keyword evidence="3" id="KW-1133">Transmembrane helix</keyword>
<protein>
    <submittedName>
        <fullName evidence="4">Uncharacterized protein</fullName>
    </submittedName>
</protein>
<feature type="region of interest" description="Disordered" evidence="2">
    <location>
        <begin position="294"/>
        <end position="371"/>
    </location>
</feature>
<feature type="coiled-coil region" evidence="1">
    <location>
        <begin position="653"/>
        <end position="711"/>
    </location>
</feature>
<sequence length="1228" mass="145241">MKSSSTGIQGNMQCPPTMMAFKPSCATDIYATRRVLEGDTHRELAALATTYDQTLICLTSSVNTVTWDISSASFPTYNKDHALNDDTNFDSSSFDTLKTKLINGGVSLSTFTYSFSAVTSKIALAFNDYTYSSKLTVVALNRDSCPDGNVLPLNPTTLESVGITQASMLTLDPMEEWLIVFPLLFCAFGVAFGAIVKLLEVKIEKERIRRLKKIKEFIREDGSVDRIQYLKDLYNVIKYYISEVGDEDPLKALIENENSEVERRQQTDTTNDIEIVLREFFDDLRFNDGELVEEKALGESTDQSENQGTDGEGDTESEEHQHDNELMMDEGEEDEEESNDVDPLDLDELLIGDDRIDEKDEEDDDEEDKDVEAILMIKKENERKCREYEESLKKLGLSEDEKRQLMEKFEDSLRRAREMMEGDAESQEKKRLKKLEERRNRRLEGKQKLKELEEKEKEISHKYEDRVAEIDKGIEARIADINDELQTKEDKERKDLEEKLRERSKKFKEIFYEKIKGTSGNNQKKLIADFEKDNEALLNDIERERAYQEKKLLKNRDKRRKKMIEESTKDLKDIKKDILKDQAREQEEIERQKFVVIAQYGLEDDMYSKGASKNDEVEEQKRASNRIKEIELIRLKQKQRFEKDFEDLIDSNVNDEMDESNKVNDEIEKEKEDFRRRIAEATNDVDKQKLLKELEEKQQDWEEEFERQRRLQDQQLFERKKRRKLYKERSNFKLNAKHRDENLKKELELMEFEAFKRENEALEMINKTLVDKKGNKELPLILYKMIEDMINDRLNDQEKIQFYELSGMLSNLYTTIAFDKALVRKNLEEDMNDKVKDLDARNVSSEEFKKEITRFQKELDKKGKNEEQELIRKQMEGEMELREHLKEKHYNDKKTLEEGLHEIRENILKQLARDYKNEGLLKLLLNRGKDELDEKLLKIAEEKENEIQKIKFQLVAKNKKDLAEMEKKLEEDLAKEKRSEEVQFEKKKKKIIKDLKQSYLDGLKSREHLNKDEKEQLLKKHEEEIRNFEAALSKEKERQFRKMREKLILKRLETEKEKEHKRRKARINRQMKEEGESDDEGNRRRKKKGRGKNANLLRQLTDVVSERMKNEYDDESVIPRKHSMNINVMLRGFKDSVTAKQEKVGKFDPAIYLRYKGDHEDEEEQYRRLQTDDVTMKSEATVNQEEAEATRLLRRIIRVEKISGMLSDSKAQQVINDLNKLQDALKRK</sequence>
<proteinExistence type="predicted"/>
<keyword evidence="3" id="KW-0472">Membrane</keyword>
<evidence type="ECO:0000256" key="2">
    <source>
        <dbReference type="SAM" id="MobiDB-lite"/>
    </source>
</evidence>
<accession>A0A7S3JI35</accession>
<feature type="compositionally biased region" description="Basic residues" evidence="2">
    <location>
        <begin position="1059"/>
        <end position="1069"/>
    </location>
</feature>
<dbReference type="AlphaFoldDB" id="A0A7S3JI35"/>
<evidence type="ECO:0000256" key="1">
    <source>
        <dbReference type="SAM" id="Coils"/>
    </source>
</evidence>
<gene>
    <name evidence="4" type="ORF">EHAR0213_LOCUS14782</name>
</gene>
<feature type="coiled-coil region" evidence="1">
    <location>
        <begin position="399"/>
        <end position="502"/>
    </location>
</feature>
<feature type="region of interest" description="Disordered" evidence="2">
    <location>
        <begin position="1055"/>
        <end position="1094"/>
    </location>
</feature>
<keyword evidence="3" id="KW-0812">Transmembrane</keyword>
<name>A0A7S3JI35_9SPIT</name>
<feature type="coiled-coil region" evidence="1">
    <location>
        <begin position="925"/>
        <end position="1038"/>
    </location>
</feature>